<evidence type="ECO:0000313" key="3">
    <source>
        <dbReference type="EMBL" id="KAJ3474900.1"/>
    </source>
</evidence>
<accession>A0AAD5UST8</accession>
<keyword evidence="4" id="KW-1185">Reference proteome</keyword>
<sequence>MATRRRSLGELASQRQATPHSRGTTQLPSESNTGSRESPASGARRGVSEDWEGFENHRSRRPSRNGSIRESHQDLISTTQPMPAWATPGATAFITPRGMASAMPVPPALQHLYPGYPPPGPTLLVMGIIELNPLLLPPPHPSPGPSLSWNMLFPPPRDRRFRGDPATWPPVQTLRLVSQRFPWKIDITATNIERGVTCDDVIKTIHRSMRENVAHWEFNSAPPDRQTEMTRAFRYNRSSAVYVPQDGDKLPNVLLRCDSLDQYTAFGGIVQDKRYVKKVCALAEVPGTFELLCIKPFIVN</sequence>
<evidence type="ECO:0000256" key="1">
    <source>
        <dbReference type="SAM" id="MobiDB-lite"/>
    </source>
</evidence>
<dbReference type="AlphaFoldDB" id="A0AAD5UST8"/>
<feature type="domain" description="DUF6699" evidence="2">
    <location>
        <begin position="147"/>
        <end position="273"/>
    </location>
</feature>
<reference evidence="3" key="1">
    <citation type="submission" date="2022-07" db="EMBL/GenBank/DDBJ databases">
        <title>Genome Sequence of Physisporinus lineatus.</title>
        <authorList>
            <person name="Buettner E."/>
        </authorList>
    </citation>
    <scope>NUCLEOTIDE SEQUENCE</scope>
    <source>
        <strain evidence="3">VT162</strain>
    </source>
</reference>
<dbReference type="EMBL" id="JANAWD010000959">
    <property type="protein sequence ID" value="KAJ3474900.1"/>
    <property type="molecule type" value="Genomic_DNA"/>
</dbReference>
<dbReference type="InterPro" id="IPR046522">
    <property type="entry name" value="DUF6699"/>
</dbReference>
<dbReference type="Pfam" id="PF20415">
    <property type="entry name" value="DUF6699"/>
    <property type="match status" value="1"/>
</dbReference>
<proteinExistence type="predicted"/>
<name>A0AAD5UST8_9APHY</name>
<organism evidence="3 4">
    <name type="scientific">Meripilus lineatus</name>
    <dbReference type="NCBI Taxonomy" id="2056292"/>
    <lineage>
        <taxon>Eukaryota</taxon>
        <taxon>Fungi</taxon>
        <taxon>Dikarya</taxon>
        <taxon>Basidiomycota</taxon>
        <taxon>Agaricomycotina</taxon>
        <taxon>Agaricomycetes</taxon>
        <taxon>Polyporales</taxon>
        <taxon>Meripilaceae</taxon>
        <taxon>Meripilus</taxon>
    </lineage>
</organism>
<evidence type="ECO:0000259" key="2">
    <source>
        <dbReference type="Pfam" id="PF20415"/>
    </source>
</evidence>
<feature type="region of interest" description="Disordered" evidence="1">
    <location>
        <begin position="1"/>
        <end position="73"/>
    </location>
</feature>
<dbReference type="Proteomes" id="UP001212997">
    <property type="component" value="Unassembled WGS sequence"/>
</dbReference>
<feature type="compositionally biased region" description="Polar residues" evidence="1">
    <location>
        <begin position="13"/>
        <end position="38"/>
    </location>
</feature>
<comment type="caution">
    <text evidence="3">The sequence shown here is derived from an EMBL/GenBank/DDBJ whole genome shotgun (WGS) entry which is preliminary data.</text>
</comment>
<evidence type="ECO:0000313" key="4">
    <source>
        <dbReference type="Proteomes" id="UP001212997"/>
    </source>
</evidence>
<protein>
    <recommendedName>
        <fullName evidence="2">DUF6699 domain-containing protein</fullName>
    </recommendedName>
</protein>
<gene>
    <name evidence="3" type="ORF">NLI96_g12192</name>
</gene>